<name>A0A2Z4GDH0_9BACT</name>
<sequence length="62" mass="7112">MGFGEALIVLAVWRSVFSDSNTPFTWLAFQRGGLPPGIHFFLKRNESKKTIPCKLTHFKFLK</sequence>
<dbReference type="Proteomes" id="UP000249873">
    <property type="component" value="Chromosome"/>
</dbReference>
<keyword evidence="2" id="KW-1185">Reference proteome</keyword>
<protein>
    <submittedName>
        <fullName evidence="1">Uncharacterized protein</fullName>
    </submittedName>
</protein>
<proteinExistence type="predicted"/>
<organism evidence="1 2">
    <name type="scientific">Arcticibacterium luteifluviistationis</name>
    <dbReference type="NCBI Taxonomy" id="1784714"/>
    <lineage>
        <taxon>Bacteria</taxon>
        <taxon>Pseudomonadati</taxon>
        <taxon>Bacteroidota</taxon>
        <taxon>Cytophagia</taxon>
        <taxon>Cytophagales</taxon>
        <taxon>Leadbetterellaceae</taxon>
        <taxon>Arcticibacterium</taxon>
    </lineage>
</organism>
<dbReference type="AlphaFoldDB" id="A0A2Z4GDH0"/>
<accession>A0A2Z4GDH0</accession>
<dbReference type="EMBL" id="CP029480">
    <property type="protein sequence ID" value="AWV99204.1"/>
    <property type="molecule type" value="Genomic_DNA"/>
</dbReference>
<dbReference type="KEGG" id="als:DJ013_13930"/>
<gene>
    <name evidence="1" type="ORF">DJ013_13930</name>
</gene>
<reference evidence="1 2" key="1">
    <citation type="submission" date="2018-05" db="EMBL/GenBank/DDBJ databases">
        <title>Complete genome sequence of Arcticibacterium luteifluviistationis SM1504T, a cytophagaceae bacterium isolated from Arctic surface seawater.</title>
        <authorList>
            <person name="Li Y."/>
            <person name="Qin Q.-L."/>
        </authorList>
    </citation>
    <scope>NUCLEOTIDE SEQUENCE [LARGE SCALE GENOMIC DNA]</scope>
    <source>
        <strain evidence="1 2">SM1504</strain>
    </source>
</reference>
<evidence type="ECO:0000313" key="1">
    <source>
        <dbReference type="EMBL" id="AWV99204.1"/>
    </source>
</evidence>
<evidence type="ECO:0000313" key="2">
    <source>
        <dbReference type="Proteomes" id="UP000249873"/>
    </source>
</evidence>